<protein>
    <submittedName>
        <fullName evidence="7">Centrosomal protein of 68 kDa</fullName>
    </submittedName>
</protein>
<keyword evidence="6" id="KW-1185">Reference proteome</keyword>
<keyword evidence="3" id="KW-0677">Repeat</keyword>
<evidence type="ECO:0000256" key="1">
    <source>
        <dbReference type="ARBA" id="ARBA00004308"/>
    </source>
</evidence>
<comment type="subcellular location">
    <subcellularLocation>
        <location evidence="1">Endomembrane system</location>
    </subcellularLocation>
</comment>
<evidence type="ECO:0000256" key="5">
    <source>
        <dbReference type="SAM" id="MobiDB-lite"/>
    </source>
</evidence>
<gene>
    <name evidence="7" type="primary">CEP68</name>
</gene>
<name>A0ABM5GQ16_9SAUR</name>
<dbReference type="RefSeq" id="XP_072859748.1">
    <property type="nucleotide sequence ID" value="XM_073003647.1"/>
</dbReference>
<dbReference type="PANTHER" id="PTHR14514">
    <property type="entry name" value="PKA ANCHORING PROTEIN"/>
    <property type="match status" value="1"/>
</dbReference>
<evidence type="ECO:0000313" key="6">
    <source>
        <dbReference type="Proteomes" id="UP001652642"/>
    </source>
</evidence>
<evidence type="ECO:0000256" key="2">
    <source>
        <dbReference type="ARBA" id="ARBA00022553"/>
    </source>
</evidence>
<evidence type="ECO:0000256" key="4">
    <source>
        <dbReference type="ARBA" id="ARBA00023136"/>
    </source>
</evidence>
<evidence type="ECO:0000313" key="7">
    <source>
        <dbReference type="RefSeq" id="XP_072859748.1"/>
    </source>
</evidence>
<sequence>MALVEKSPLDVSLNVKTKGCGQWNYRDLEMEYPELIRRGCQPLAVKDGRRLLRAAEDEGPAAVEEADHEAPGIPERNQNPSTLPLMPSSGLSKIKAKASYVESQPLIDGNAQDGDVPLYFSRGGLWSEEQQRVPAERSASAEVLDSLLGLPGVLPARGVDSTFCSRTTRPLHDFDIQCRDRMLLPPHSSTPKHLSSKRNAHLGATMPVSPRTSISLQLSEDGDFKQQEMVRSKSFSTVAAHPLSETSVPWNLHSHFGLKRSSMVGTAKRTPLDSCSLVERIRKMSSFQADYWACAIPDCLPPSPDRQSPHWDPNKEYEDLLDYTYPLRPKHKLAKKPNDSTVHDSGVDLDSLSVSPESSLKFLTVQDQEQQTAGIQSTERCSIPSLKKLECPSPISRYRLSPGGKVSFMDGDPSAGETGTSGMMTHGLSPRCLSPDPSGTISLDGRDWNSRGHEYLTERDATSNTFIRSTRMLPLQTDCSGGEEYLSLPPRLKELEALAQQLTDLSLSLTQPEHQHIQDDFPSLSVKREQRLPKVYGDYASDKSQWEPYSDSCHTSSFREHAEENVLNKQGCKDQDSMPRETASHLAVRCLEFPGSAIYHVSKEKDNHRDSLAQRIKIFCGQLEELIHRLHKIAEVTGNWIPPKPDIESVKTSLQNYLEFKKDLAGHQALTECVLQDGERLLKHMASDSPVLQSTLGLIAKQSNELENDAGRLHESIVAAMDALGASLMKNHDAQQIAAPAKSSK</sequence>
<keyword evidence="2" id="KW-0597">Phosphoprotein</keyword>
<dbReference type="GeneID" id="110084205"/>
<reference evidence="7" key="2">
    <citation type="submission" date="2025-08" db="UniProtKB">
        <authorList>
            <consortium name="RefSeq"/>
        </authorList>
    </citation>
    <scope>IDENTIFICATION</scope>
</reference>
<dbReference type="Gene3D" id="1.20.58.60">
    <property type="match status" value="1"/>
</dbReference>
<dbReference type="PANTHER" id="PTHR14514:SF2">
    <property type="entry name" value="A-KINASE ANCHOR PROTEIN 6"/>
    <property type="match status" value="1"/>
</dbReference>
<evidence type="ECO:0000256" key="3">
    <source>
        <dbReference type="ARBA" id="ARBA00022737"/>
    </source>
</evidence>
<accession>A0ABM5GQ16</accession>
<keyword evidence="4" id="KW-0472">Membrane</keyword>
<proteinExistence type="predicted"/>
<feature type="region of interest" description="Disordered" evidence="5">
    <location>
        <begin position="56"/>
        <end position="88"/>
    </location>
</feature>
<organism evidence="6 7">
    <name type="scientific">Pogona vitticeps</name>
    <name type="common">central bearded dragon</name>
    <dbReference type="NCBI Taxonomy" id="103695"/>
    <lineage>
        <taxon>Eukaryota</taxon>
        <taxon>Metazoa</taxon>
        <taxon>Chordata</taxon>
        <taxon>Craniata</taxon>
        <taxon>Vertebrata</taxon>
        <taxon>Euteleostomi</taxon>
        <taxon>Lepidosauria</taxon>
        <taxon>Squamata</taxon>
        <taxon>Bifurcata</taxon>
        <taxon>Unidentata</taxon>
        <taxon>Episquamata</taxon>
        <taxon>Toxicofera</taxon>
        <taxon>Iguania</taxon>
        <taxon>Acrodonta</taxon>
        <taxon>Agamidae</taxon>
        <taxon>Amphibolurinae</taxon>
        <taxon>Pogona</taxon>
    </lineage>
</organism>
<dbReference type="Proteomes" id="UP001652642">
    <property type="component" value="Chromosome 1"/>
</dbReference>
<dbReference type="SUPFAM" id="SSF46966">
    <property type="entry name" value="Spectrin repeat"/>
    <property type="match status" value="1"/>
</dbReference>
<reference evidence="6" key="1">
    <citation type="submission" date="2025-05" db="UniProtKB">
        <authorList>
            <consortium name="RefSeq"/>
        </authorList>
    </citation>
    <scope>NUCLEOTIDE SEQUENCE [LARGE SCALE GENOMIC DNA]</scope>
</reference>